<sequence length="163" mass="18302">MGLTISSLHEIQETAHTTLPAEGSDINITVVLDSEVESDELESNAANPQADTSNSKVTTSDQYVPTSTQNAKKRKSNYEYANKPKSQRINEDATTEKLASGITELVNMRKEALSNNRTEKLEFYSVYANLDRMLRKLPTEVVEDLNMEFIKITYDALKLHNTT</sequence>
<keyword evidence="3" id="KW-1185">Reference proteome</keyword>
<dbReference type="Proteomes" id="UP001642540">
    <property type="component" value="Unassembled WGS sequence"/>
</dbReference>
<feature type="compositionally biased region" description="Polar residues" evidence="1">
    <location>
        <begin position="44"/>
        <end position="70"/>
    </location>
</feature>
<comment type="caution">
    <text evidence="2">The sequence shown here is derived from an EMBL/GenBank/DDBJ whole genome shotgun (WGS) entry which is preliminary data.</text>
</comment>
<gene>
    <name evidence="2" type="ORF">ODALV1_LOCUS27595</name>
</gene>
<evidence type="ECO:0000313" key="2">
    <source>
        <dbReference type="EMBL" id="CAL8138916.1"/>
    </source>
</evidence>
<accession>A0ABP1RYT6</accession>
<evidence type="ECO:0000256" key="1">
    <source>
        <dbReference type="SAM" id="MobiDB-lite"/>
    </source>
</evidence>
<protein>
    <recommendedName>
        <fullName evidence="4">BESS domain-containing protein</fullName>
    </recommendedName>
</protein>
<name>A0ABP1RYT6_9HEXA</name>
<evidence type="ECO:0000313" key="3">
    <source>
        <dbReference type="Proteomes" id="UP001642540"/>
    </source>
</evidence>
<organism evidence="2 3">
    <name type="scientific">Orchesella dallaii</name>
    <dbReference type="NCBI Taxonomy" id="48710"/>
    <lineage>
        <taxon>Eukaryota</taxon>
        <taxon>Metazoa</taxon>
        <taxon>Ecdysozoa</taxon>
        <taxon>Arthropoda</taxon>
        <taxon>Hexapoda</taxon>
        <taxon>Collembola</taxon>
        <taxon>Entomobryomorpha</taxon>
        <taxon>Entomobryoidea</taxon>
        <taxon>Orchesellidae</taxon>
        <taxon>Orchesellinae</taxon>
        <taxon>Orchesella</taxon>
    </lineage>
</organism>
<feature type="region of interest" description="Disordered" evidence="1">
    <location>
        <begin position="37"/>
        <end position="94"/>
    </location>
</feature>
<proteinExistence type="predicted"/>
<reference evidence="2 3" key="1">
    <citation type="submission" date="2024-08" db="EMBL/GenBank/DDBJ databases">
        <authorList>
            <person name="Cucini C."/>
            <person name="Frati F."/>
        </authorList>
    </citation>
    <scope>NUCLEOTIDE SEQUENCE [LARGE SCALE GENOMIC DNA]</scope>
</reference>
<evidence type="ECO:0008006" key="4">
    <source>
        <dbReference type="Google" id="ProtNLM"/>
    </source>
</evidence>
<dbReference type="EMBL" id="CAXLJM020000124">
    <property type="protein sequence ID" value="CAL8138916.1"/>
    <property type="molecule type" value="Genomic_DNA"/>
</dbReference>